<proteinExistence type="predicted"/>
<comment type="caution">
    <text evidence="2">The sequence shown here is derived from an EMBL/GenBank/DDBJ whole genome shotgun (WGS) entry which is preliminary data.</text>
</comment>
<keyword evidence="3" id="KW-1185">Reference proteome</keyword>
<dbReference type="AlphaFoldDB" id="A0A5R9K773"/>
<evidence type="ECO:0000313" key="2">
    <source>
        <dbReference type="EMBL" id="TLU89624.1"/>
    </source>
</evidence>
<reference evidence="2 3" key="1">
    <citation type="submission" date="2019-05" db="EMBL/GenBank/DDBJ databases">
        <authorList>
            <person name="Qu J.-H."/>
        </authorList>
    </citation>
    <scope>NUCLEOTIDE SEQUENCE [LARGE SCALE GENOMIC DNA]</scope>
    <source>
        <strain evidence="2 3">Z12</strain>
    </source>
</reference>
<gene>
    <name evidence="2" type="ORF">FEM55_21675</name>
</gene>
<keyword evidence="1" id="KW-0472">Membrane</keyword>
<dbReference type="Pfam" id="PF18919">
    <property type="entry name" value="DUF5670"/>
    <property type="match status" value="1"/>
</dbReference>
<feature type="transmembrane region" description="Helical" evidence="1">
    <location>
        <begin position="29"/>
        <end position="48"/>
    </location>
</feature>
<evidence type="ECO:0000256" key="1">
    <source>
        <dbReference type="SAM" id="Phobius"/>
    </source>
</evidence>
<name>A0A5R9K773_9BACT</name>
<protein>
    <submittedName>
        <fullName evidence="2">Lmo0937 family membrane protein</fullName>
    </submittedName>
</protein>
<dbReference type="InterPro" id="IPR043727">
    <property type="entry name" value="Lmo0937-like"/>
</dbReference>
<dbReference type="EMBL" id="VCEI01000030">
    <property type="protein sequence ID" value="TLU89624.1"/>
    <property type="molecule type" value="Genomic_DNA"/>
</dbReference>
<feature type="transmembrane region" description="Helical" evidence="1">
    <location>
        <begin position="7"/>
        <end position="23"/>
    </location>
</feature>
<evidence type="ECO:0000313" key="3">
    <source>
        <dbReference type="Proteomes" id="UP000309788"/>
    </source>
</evidence>
<keyword evidence="1" id="KW-0812">Transmembrane</keyword>
<dbReference type="NCBIfam" id="NF033488">
    <property type="entry name" value="lmo0937_fam_TM"/>
    <property type="match status" value="1"/>
</dbReference>
<dbReference type="RefSeq" id="WP_138283681.1">
    <property type="nucleotide sequence ID" value="NZ_BMGE01000004.1"/>
</dbReference>
<keyword evidence="1" id="KW-1133">Transmembrane helix</keyword>
<organism evidence="2 3">
    <name type="scientific">Dyadobacter sediminis</name>
    <dbReference type="NCBI Taxonomy" id="1493691"/>
    <lineage>
        <taxon>Bacteria</taxon>
        <taxon>Pseudomonadati</taxon>
        <taxon>Bacteroidota</taxon>
        <taxon>Cytophagia</taxon>
        <taxon>Cytophagales</taxon>
        <taxon>Spirosomataceae</taxon>
        <taxon>Dyadobacter</taxon>
    </lineage>
</organism>
<dbReference type="Proteomes" id="UP000309788">
    <property type="component" value="Unassembled WGS sequence"/>
</dbReference>
<accession>A0A5R9K773</accession>
<sequence length="50" mass="5443">MGNMLSSIALVLIILWLIGYLGFDGFGMGIIIHYLLVIAVVAILLRVIRG</sequence>